<dbReference type="PANTHER" id="PTHR47967:SF66">
    <property type="entry name" value="ASPARTIC PROTEINASE CDR1-RELATED"/>
    <property type="match status" value="1"/>
</dbReference>
<proteinExistence type="inferred from homology"/>
<evidence type="ECO:0000256" key="4">
    <source>
        <dbReference type="ARBA" id="ARBA00022670"/>
    </source>
</evidence>
<dbReference type="RefSeq" id="XP_004489817.1">
    <property type="nucleotide sequence ID" value="XM_004489760.2"/>
</dbReference>
<feature type="domain" description="Peptidase A1" evidence="10">
    <location>
        <begin position="88"/>
        <end position="435"/>
    </location>
</feature>
<dbReference type="GO" id="GO:0004190">
    <property type="term" value="F:aspartic-type endopeptidase activity"/>
    <property type="evidence" value="ECO:0007669"/>
    <property type="project" value="UniProtKB-KW"/>
</dbReference>
<evidence type="ECO:0000256" key="8">
    <source>
        <dbReference type="ARBA" id="ARBA00023180"/>
    </source>
</evidence>
<dbReference type="OrthoDB" id="1027150at2759"/>
<keyword evidence="11" id="KW-1185">Reference proteome</keyword>
<evidence type="ECO:0000313" key="12">
    <source>
        <dbReference type="RefSeq" id="XP_004489817.1"/>
    </source>
</evidence>
<dbReference type="InterPro" id="IPR032799">
    <property type="entry name" value="TAXi_C"/>
</dbReference>
<dbReference type="eggNOG" id="KOG1339">
    <property type="taxonomic scope" value="Eukaryota"/>
</dbReference>
<evidence type="ECO:0000256" key="9">
    <source>
        <dbReference type="SAM" id="SignalP"/>
    </source>
</evidence>
<dbReference type="InterPro" id="IPR033121">
    <property type="entry name" value="PEPTIDASE_A1"/>
</dbReference>
<comment type="subcellular location">
    <subcellularLocation>
        <location evidence="1">Secreted</location>
    </subcellularLocation>
</comment>
<protein>
    <submittedName>
        <fullName evidence="12">Aspartic proteinase CDR1-like</fullName>
    </submittedName>
</protein>
<keyword evidence="6" id="KW-0064">Aspartyl protease</keyword>
<organism evidence="11 12">
    <name type="scientific">Cicer arietinum</name>
    <name type="common">Chickpea</name>
    <name type="synonym">Garbanzo</name>
    <dbReference type="NCBI Taxonomy" id="3827"/>
    <lineage>
        <taxon>Eukaryota</taxon>
        <taxon>Viridiplantae</taxon>
        <taxon>Streptophyta</taxon>
        <taxon>Embryophyta</taxon>
        <taxon>Tracheophyta</taxon>
        <taxon>Spermatophyta</taxon>
        <taxon>Magnoliopsida</taxon>
        <taxon>eudicotyledons</taxon>
        <taxon>Gunneridae</taxon>
        <taxon>Pentapetalae</taxon>
        <taxon>rosids</taxon>
        <taxon>fabids</taxon>
        <taxon>Fabales</taxon>
        <taxon>Fabaceae</taxon>
        <taxon>Papilionoideae</taxon>
        <taxon>50 kb inversion clade</taxon>
        <taxon>NPAAA clade</taxon>
        <taxon>Hologalegina</taxon>
        <taxon>IRL clade</taxon>
        <taxon>Cicereae</taxon>
        <taxon>Cicer</taxon>
    </lineage>
</organism>
<dbReference type="CDD" id="cd05476">
    <property type="entry name" value="pepsin_A_like_plant"/>
    <property type="match status" value="1"/>
</dbReference>
<evidence type="ECO:0000256" key="3">
    <source>
        <dbReference type="ARBA" id="ARBA00022525"/>
    </source>
</evidence>
<dbReference type="Pfam" id="PF14543">
    <property type="entry name" value="TAXi_N"/>
    <property type="match status" value="1"/>
</dbReference>
<reference evidence="12" key="2">
    <citation type="submission" date="2025-08" db="UniProtKB">
        <authorList>
            <consortium name="RefSeq"/>
        </authorList>
    </citation>
    <scope>IDENTIFICATION</scope>
    <source>
        <tissue evidence="12">Etiolated seedlings</tissue>
    </source>
</reference>
<dbReference type="FunFam" id="2.40.70.10:FF:000050">
    <property type="entry name" value="Aspartic proteinase CDR1"/>
    <property type="match status" value="1"/>
</dbReference>
<sequence>MSHFSLQTLLFFYFVHFIAVSHALSNGFSVDLIHRNSPKSPLYHPTETNLQRVLNVVHRSINRVNHLNKKISHASKPISTSTPDTGEYLMSYSVGTPPFKVYGIIDTGSDFVWIQCKPCNICYNQTSPIFNPLKSSSYKNISCSSRTCKSVEQTTCSNDTNICEYTIKYGDGSKTTGDVSLETLTLDSTTGSSVSFPKTVIGCGHTNTVSFRGQSSGVVGLGSGPKSLIKQLDSSIDGKFSYCLIPFYGEFSQSNSSSKLNFGDAAIVSGEGVVSTPLVKINGVVNDLYFVTLEAFSVGNKRISFGGSKFAKTNATTKTITIDSGTPLTILPHRFFLQLRAAVAENVKLKRVDFPTIPLNLCYNTTLGQLNVPQITAHFSGGDVKLDSNSIFIPISDGVMCFAFLPSQGFALFGNILQHNLLIGFDVNKNVVSFKPTDCTKH</sequence>
<feature type="signal peptide" evidence="9">
    <location>
        <begin position="1"/>
        <end position="23"/>
    </location>
</feature>
<dbReference type="Pfam" id="PF14541">
    <property type="entry name" value="TAXi_C"/>
    <property type="match status" value="1"/>
</dbReference>
<dbReference type="SUPFAM" id="SSF50630">
    <property type="entry name" value="Acid proteases"/>
    <property type="match status" value="1"/>
</dbReference>
<dbReference type="KEGG" id="cam:101490866"/>
<evidence type="ECO:0000256" key="1">
    <source>
        <dbReference type="ARBA" id="ARBA00004613"/>
    </source>
</evidence>
<dbReference type="Gene3D" id="2.40.70.10">
    <property type="entry name" value="Acid Proteases"/>
    <property type="match status" value="2"/>
</dbReference>
<keyword evidence="8" id="KW-0325">Glycoprotein</keyword>
<dbReference type="InterPro" id="IPR051708">
    <property type="entry name" value="Plant_Aspart_Prot_A1"/>
</dbReference>
<dbReference type="STRING" id="3827.A0A1S2XID1"/>
<dbReference type="InterPro" id="IPR021109">
    <property type="entry name" value="Peptidase_aspartic_dom_sf"/>
</dbReference>
<comment type="similarity">
    <text evidence="2">Belongs to the peptidase A1 family.</text>
</comment>
<gene>
    <name evidence="12" type="primary">LOC101490866</name>
</gene>
<evidence type="ECO:0000256" key="5">
    <source>
        <dbReference type="ARBA" id="ARBA00022729"/>
    </source>
</evidence>
<keyword evidence="7" id="KW-0378">Hydrolase</keyword>
<dbReference type="PaxDb" id="3827-XP_004489817.1"/>
<evidence type="ECO:0000256" key="6">
    <source>
        <dbReference type="ARBA" id="ARBA00022750"/>
    </source>
</evidence>
<reference evidence="11" key="1">
    <citation type="journal article" date="2013" name="Nat. Biotechnol.">
        <title>Draft genome sequence of chickpea (Cicer arietinum) provides a resource for trait improvement.</title>
        <authorList>
            <person name="Varshney R.K."/>
            <person name="Song C."/>
            <person name="Saxena R.K."/>
            <person name="Azam S."/>
            <person name="Yu S."/>
            <person name="Sharpe A.G."/>
            <person name="Cannon S."/>
            <person name="Baek J."/>
            <person name="Rosen B.D."/>
            <person name="Tar'an B."/>
            <person name="Millan T."/>
            <person name="Zhang X."/>
            <person name="Ramsay L.D."/>
            <person name="Iwata A."/>
            <person name="Wang Y."/>
            <person name="Nelson W."/>
            <person name="Farmer A.D."/>
            <person name="Gaur P.M."/>
            <person name="Soderlund C."/>
            <person name="Penmetsa R.V."/>
            <person name="Xu C."/>
            <person name="Bharti A.K."/>
            <person name="He W."/>
            <person name="Winter P."/>
            <person name="Zhao S."/>
            <person name="Hane J.K."/>
            <person name="Carrasquilla-Garcia N."/>
            <person name="Condie J.A."/>
            <person name="Upadhyaya H.D."/>
            <person name="Luo M.C."/>
            <person name="Thudi M."/>
            <person name="Gowda C.L."/>
            <person name="Singh N.P."/>
            <person name="Lichtenzveig J."/>
            <person name="Gali K.K."/>
            <person name="Rubio J."/>
            <person name="Nadarajan N."/>
            <person name="Dolezel J."/>
            <person name="Bansal K.C."/>
            <person name="Xu X."/>
            <person name="Edwards D."/>
            <person name="Zhang G."/>
            <person name="Kahl G."/>
            <person name="Gil J."/>
            <person name="Singh K.B."/>
            <person name="Datta S.K."/>
            <person name="Jackson S.A."/>
            <person name="Wang J."/>
            <person name="Cook D.R."/>
        </authorList>
    </citation>
    <scope>NUCLEOTIDE SEQUENCE [LARGE SCALE GENOMIC DNA]</scope>
    <source>
        <strain evidence="11">cv. CDC Frontier</strain>
    </source>
</reference>
<dbReference type="Proteomes" id="UP000087171">
    <property type="component" value="Chromosome Ca2"/>
</dbReference>
<dbReference type="FunFam" id="2.40.70.10:FF:000016">
    <property type="entry name" value="Probable aspartic protease At2g35615"/>
    <property type="match status" value="1"/>
</dbReference>
<evidence type="ECO:0000256" key="2">
    <source>
        <dbReference type="ARBA" id="ARBA00007447"/>
    </source>
</evidence>
<dbReference type="GO" id="GO:0006508">
    <property type="term" value="P:proteolysis"/>
    <property type="evidence" value="ECO:0007669"/>
    <property type="project" value="UniProtKB-KW"/>
</dbReference>
<evidence type="ECO:0000313" key="11">
    <source>
        <dbReference type="Proteomes" id="UP000087171"/>
    </source>
</evidence>
<dbReference type="GO" id="GO:0005576">
    <property type="term" value="C:extracellular region"/>
    <property type="evidence" value="ECO:0007669"/>
    <property type="project" value="UniProtKB-SubCell"/>
</dbReference>
<dbReference type="GeneID" id="101490866"/>
<name>A0A1S2XID1_CICAR</name>
<evidence type="ECO:0000259" key="10">
    <source>
        <dbReference type="PROSITE" id="PS51767"/>
    </source>
</evidence>
<feature type="chain" id="PRO_5010251653" evidence="9">
    <location>
        <begin position="24"/>
        <end position="442"/>
    </location>
</feature>
<dbReference type="PROSITE" id="PS51767">
    <property type="entry name" value="PEPTIDASE_A1"/>
    <property type="match status" value="1"/>
</dbReference>
<dbReference type="AlphaFoldDB" id="A0A1S2XID1"/>
<keyword evidence="4" id="KW-0645">Protease</keyword>
<evidence type="ECO:0000256" key="7">
    <source>
        <dbReference type="ARBA" id="ARBA00022801"/>
    </source>
</evidence>
<dbReference type="PANTHER" id="PTHR47967">
    <property type="entry name" value="OS07G0603500 PROTEIN-RELATED"/>
    <property type="match status" value="1"/>
</dbReference>
<keyword evidence="5 9" id="KW-0732">Signal</keyword>
<dbReference type="InterPro" id="IPR034161">
    <property type="entry name" value="Pepsin-like_plant"/>
</dbReference>
<dbReference type="InterPro" id="IPR032861">
    <property type="entry name" value="TAXi_N"/>
</dbReference>
<accession>A0A1S2XID1</accession>
<keyword evidence="3" id="KW-0964">Secreted</keyword>